<dbReference type="Proteomes" id="UP000191672">
    <property type="component" value="Unassembled WGS sequence"/>
</dbReference>
<evidence type="ECO:0000313" key="2">
    <source>
        <dbReference type="Proteomes" id="UP000191672"/>
    </source>
</evidence>
<proteinExistence type="predicted"/>
<evidence type="ECO:0000313" key="1">
    <source>
        <dbReference type="EMBL" id="OQD80029.1"/>
    </source>
</evidence>
<reference evidence="2" key="1">
    <citation type="journal article" date="2017" name="Nat. Microbiol.">
        <title>Global analysis of biosynthetic gene clusters reveals vast potential of secondary metabolite production in Penicillium species.</title>
        <authorList>
            <person name="Nielsen J.C."/>
            <person name="Grijseels S."/>
            <person name="Prigent S."/>
            <person name="Ji B."/>
            <person name="Dainat J."/>
            <person name="Nielsen K.F."/>
            <person name="Frisvad J.C."/>
            <person name="Workman M."/>
            <person name="Nielsen J."/>
        </authorList>
    </citation>
    <scope>NUCLEOTIDE SEQUENCE [LARGE SCALE GENOMIC DNA]</scope>
    <source>
        <strain evidence="2">IBT 31811</strain>
    </source>
</reference>
<sequence length="161" mass="18083">MASDGPPAEARVIQTSQSSDVCLTRYPEPIPLAHGIDETEWETSGRTLGSNFKRNFTMGLAYATSLSNSPDQWDVYRYGNNNGYCLDTRKGDNGWRDVEGFGRRPEYTMCKVKFAGSTFADQVAPASFSKRIELLDEEYGGPLWDDVDWEDMKFEHAADST</sequence>
<protein>
    <submittedName>
        <fullName evidence="1">Uncharacterized protein</fullName>
    </submittedName>
</protein>
<gene>
    <name evidence="1" type="ORF">PENANT_c040G06836</name>
</gene>
<comment type="caution">
    <text evidence="1">The sequence shown here is derived from an EMBL/GenBank/DDBJ whole genome shotgun (WGS) entry which is preliminary data.</text>
</comment>
<keyword evidence="2" id="KW-1185">Reference proteome</keyword>
<dbReference type="EMBL" id="MDYN01000040">
    <property type="protein sequence ID" value="OQD80029.1"/>
    <property type="molecule type" value="Genomic_DNA"/>
</dbReference>
<name>A0A1V6PSL6_9EURO</name>
<dbReference type="STRING" id="416450.A0A1V6PSL6"/>
<organism evidence="1 2">
    <name type="scientific">Penicillium antarcticum</name>
    <dbReference type="NCBI Taxonomy" id="416450"/>
    <lineage>
        <taxon>Eukaryota</taxon>
        <taxon>Fungi</taxon>
        <taxon>Dikarya</taxon>
        <taxon>Ascomycota</taxon>
        <taxon>Pezizomycotina</taxon>
        <taxon>Eurotiomycetes</taxon>
        <taxon>Eurotiomycetidae</taxon>
        <taxon>Eurotiales</taxon>
        <taxon>Aspergillaceae</taxon>
        <taxon>Penicillium</taxon>
    </lineage>
</organism>
<dbReference type="AlphaFoldDB" id="A0A1V6PSL6"/>
<accession>A0A1V6PSL6</accession>